<dbReference type="InterPro" id="IPR015813">
    <property type="entry name" value="Pyrv/PenolPyrv_kinase-like_dom"/>
</dbReference>
<accession>A0A7S0DFI2</accession>
<dbReference type="CDD" id="cd00377">
    <property type="entry name" value="ICL_PEPM"/>
    <property type="match status" value="1"/>
</dbReference>
<dbReference type="GO" id="GO:0003824">
    <property type="term" value="F:catalytic activity"/>
    <property type="evidence" value="ECO:0007669"/>
    <property type="project" value="InterPro"/>
</dbReference>
<evidence type="ECO:0008006" key="2">
    <source>
        <dbReference type="Google" id="ProtNLM"/>
    </source>
</evidence>
<dbReference type="SUPFAM" id="SSF51621">
    <property type="entry name" value="Phosphoenolpyruvate/pyruvate domain"/>
    <property type="match status" value="1"/>
</dbReference>
<name>A0A7S0DFI2_9EUKA</name>
<dbReference type="InterPro" id="IPR040442">
    <property type="entry name" value="Pyrv_kinase-like_dom_sf"/>
</dbReference>
<dbReference type="Gene3D" id="3.20.20.60">
    <property type="entry name" value="Phosphoenolpyruvate-binding domains"/>
    <property type="match status" value="1"/>
</dbReference>
<evidence type="ECO:0000313" key="1">
    <source>
        <dbReference type="EMBL" id="CAD8452609.1"/>
    </source>
</evidence>
<dbReference type="PANTHER" id="PTHR42905">
    <property type="entry name" value="PHOSPHOENOLPYRUVATE CARBOXYLASE"/>
    <property type="match status" value="1"/>
</dbReference>
<dbReference type="InterPro" id="IPR039556">
    <property type="entry name" value="ICL/PEPM"/>
</dbReference>
<dbReference type="EMBL" id="HBEM01016808">
    <property type="protein sequence ID" value="CAD8452609.1"/>
    <property type="molecule type" value="Transcribed_RNA"/>
</dbReference>
<proteinExistence type="predicted"/>
<dbReference type="AlphaFoldDB" id="A0A7S0DFI2"/>
<sequence length="222" mass="24463">MLDAATKVVNVVDIPVFCDGDTGYGNAVNLKRTVQGYAKAGVACIMLEDQVSVKKRCGHTRGKEVVGFEESIMRIKAAVDAREESGCDILIMARTDARETHGFQHAVDRCQAFVELGADITFLEAPLSVEEMEAYCRHVPGSKMANMLENGKTPILPGDELEKMGFKIAAYPFAVLNASIVGMQKALQQLKEGKSPSNLSFQELQEIVGFDRYFEEEDRYSV</sequence>
<organism evidence="1">
    <name type="scientific">Amorphochlora amoebiformis</name>
    <dbReference type="NCBI Taxonomy" id="1561963"/>
    <lineage>
        <taxon>Eukaryota</taxon>
        <taxon>Sar</taxon>
        <taxon>Rhizaria</taxon>
        <taxon>Cercozoa</taxon>
        <taxon>Chlorarachniophyceae</taxon>
        <taxon>Amorphochlora</taxon>
    </lineage>
</organism>
<dbReference type="Pfam" id="PF13714">
    <property type="entry name" value="PEP_mutase"/>
    <property type="match status" value="1"/>
</dbReference>
<protein>
    <recommendedName>
        <fullName evidence="2">Carboxyvinyl-carboxyphosphonate phosphorylmutase</fullName>
    </recommendedName>
</protein>
<dbReference type="PANTHER" id="PTHR42905:SF2">
    <property type="entry name" value="PHOSPHOENOLPYRUVATE CARBOXYLASE FAMILY PROTEIN"/>
    <property type="match status" value="1"/>
</dbReference>
<gene>
    <name evidence="1" type="ORF">LAMO00422_LOCUS11541</name>
</gene>
<reference evidence="1" key="1">
    <citation type="submission" date="2021-01" db="EMBL/GenBank/DDBJ databases">
        <authorList>
            <person name="Corre E."/>
            <person name="Pelletier E."/>
            <person name="Niang G."/>
            <person name="Scheremetjew M."/>
            <person name="Finn R."/>
            <person name="Kale V."/>
            <person name="Holt S."/>
            <person name="Cochrane G."/>
            <person name="Meng A."/>
            <person name="Brown T."/>
            <person name="Cohen L."/>
        </authorList>
    </citation>
    <scope>NUCLEOTIDE SEQUENCE</scope>
    <source>
        <strain evidence="1">CCMP2058</strain>
    </source>
</reference>